<keyword evidence="1" id="KW-0812">Transmembrane</keyword>
<keyword evidence="1" id="KW-1133">Transmembrane helix</keyword>
<evidence type="ECO:0000313" key="3">
    <source>
        <dbReference type="Proteomes" id="UP000039865"/>
    </source>
</evidence>
<reference evidence="2 3" key="1">
    <citation type="submission" date="2014-06" db="EMBL/GenBank/DDBJ databases">
        <authorList>
            <person name="Swart Estienne"/>
        </authorList>
    </citation>
    <scope>NUCLEOTIDE SEQUENCE [LARGE SCALE GENOMIC DNA]</scope>
    <source>
        <strain evidence="2 3">130c</strain>
    </source>
</reference>
<dbReference type="Proteomes" id="UP000039865">
    <property type="component" value="Unassembled WGS sequence"/>
</dbReference>
<sequence length="94" mass="11246">MQDKFAEDILKKSKQHLTFKQKMIEKLTLAFDNLYYNNEMNKNVYAILMIAESIIVIFLMLDLSQSDDIMWYIFFVDVNPLYFVTEVNKKSKAY</sequence>
<keyword evidence="1" id="KW-0472">Membrane</keyword>
<protein>
    <submittedName>
        <fullName evidence="2">Uncharacterized protein</fullName>
    </submittedName>
</protein>
<dbReference type="EMBL" id="CCKQ01007436">
    <property type="protein sequence ID" value="CDW78799.1"/>
    <property type="molecule type" value="Genomic_DNA"/>
</dbReference>
<accession>A0A078A995</accession>
<organism evidence="2 3">
    <name type="scientific">Stylonychia lemnae</name>
    <name type="common">Ciliate</name>
    <dbReference type="NCBI Taxonomy" id="5949"/>
    <lineage>
        <taxon>Eukaryota</taxon>
        <taxon>Sar</taxon>
        <taxon>Alveolata</taxon>
        <taxon>Ciliophora</taxon>
        <taxon>Intramacronucleata</taxon>
        <taxon>Spirotrichea</taxon>
        <taxon>Stichotrichia</taxon>
        <taxon>Sporadotrichida</taxon>
        <taxon>Oxytrichidae</taxon>
        <taxon>Stylonychinae</taxon>
        <taxon>Stylonychia</taxon>
    </lineage>
</organism>
<feature type="transmembrane region" description="Helical" evidence="1">
    <location>
        <begin position="44"/>
        <end position="63"/>
    </location>
</feature>
<proteinExistence type="predicted"/>
<name>A0A078A995_STYLE</name>
<dbReference type="AlphaFoldDB" id="A0A078A995"/>
<evidence type="ECO:0000313" key="2">
    <source>
        <dbReference type="EMBL" id="CDW78799.1"/>
    </source>
</evidence>
<evidence type="ECO:0000256" key="1">
    <source>
        <dbReference type="SAM" id="Phobius"/>
    </source>
</evidence>
<keyword evidence="3" id="KW-1185">Reference proteome</keyword>
<dbReference type="InParanoid" id="A0A078A995"/>
<gene>
    <name evidence="2" type="primary">Contig583.g649</name>
    <name evidence="2" type="ORF">STYLEM_7783</name>
</gene>